<feature type="transmembrane region" description="Helical" evidence="1">
    <location>
        <begin position="89"/>
        <end position="110"/>
    </location>
</feature>
<evidence type="ECO:0000313" key="2">
    <source>
        <dbReference type="EMBL" id="AHI33346.1"/>
    </source>
</evidence>
<sequence>MLGVFGLNVVVSLKQATGSTTDVVKSMISVTYGATNFLYWLGHIVEAENLARETRLSWLTRTRVEVDRIANPLLRSVAGRLFADRALSIAKYAGVFGAALEVVLSLWEGVQRLQANDMDAAAGYFTAAAGFGVFMFSHLAGTGLVPILGVSFAAALAAVALIVALAAWHGLS</sequence>
<dbReference type="HOGENOM" id="CLU_1553440_0_0_6"/>
<dbReference type="KEGG" id="msr:AU15_18200"/>
<reference evidence="2 3" key="1">
    <citation type="journal article" date="2014" name="Genome Announc.">
        <title>Draft Genome Sequences of Marinobacter similis A3d10T and Marinobacter salarius R9SW1T.</title>
        <authorList>
            <person name="Ivanova E.P."/>
            <person name="Ng H.J."/>
            <person name="Webb H.K."/>
            <person name="Feng G."/>
            <person name="Oshima K."/>
            <person name="Hattori M."/>
            <person name="Ohkuma M."/>
            <person name="Sergeev A.F."/>
            <person name="Mikhailov V.V."/>
            <person name="Crawford R.J."/>
            <person name="Sawabe T."/>
        </authorList>
    </citation>
    <scope>NUCLEOTIDE SEQUENCE [LARGE SCALE GENOMIC DNA]</scope>
    <source>
        <strain evidence="3">A3d10 and R9SW1</strain>
    </source>
</reference>
<keyword evidence="1" id="KW-0472">Membrane</keyword>
<dbReference type="AlphaFoldDB" id="W5YW50"/>
<keyword evidence="1" id="KW-1133">Transmembrane helix</keyword>
<dbReference type="EMBL" id="CP007152">
    <property type="protein sequence ID" value="AHI33346.1"/>
    <property type="molecule type" value="Genomic_DNA"/>
</dbReference>
<feature type="transmembrane region" description="Helical" evidence="1">
    <location>
        <begin position="122"/>
        <end position="141"/>
    </location>
</feature>
<protein>
    <submittedName>
        <fullName evidence="2">Uncharacterized protein</fullName>
    </submittedName>
</protein>
<dbReference type="Proteomes" id="UP000035081">
    <property type="component" value="Chromosome"/>
</dbReference>
<accession>W5YW50</accession>
<gene>
    <name evidence="2" type="ORF">AU15_18200</name>
</gene>
<evidence type="ECO:0000313" key="3">
    <source>
        <dbReference type="Proteomes" id="UP000035081"/>
    </source>
</evidence>
<proteinExistence type="predicted"/>
<evidence type="ECO:0000256" key="1">
    <source>
        <dbReference type="SAM" id="Phobius"/>
    </source>
</evidence>
<name>W5YW50_9GAMM</name>
<keyword evidence="1" id="KW-0812">Transmembrane</keyword>
<feature type="transmembrane region" description="Helical" evidence="1">
    <location>
        <begin position="147"/>
        <end position="168"/>
    </location>
</feature>
<organism evidence="2 3">
    <name type="scientific">Marinobacter salarius</name>
    <dbReference type="NCBI Taxonomy" id="1420917"/>
    <lineage>
        <taxon>Bacteria</taxon>
        <taxon>Pseudomonadati</taxon>
        <taxon>Pseudomonadota</taxon>
        <taxon>Gammaproteobacteria</taxon>
        <taxon>Pseudomonadales</taxon>
        <taxon>Marinobacteraceae</taxon>
        <taxon>Marinobacter</taxon>
    </lineage>
</organism>